<comment type="caution">
    <text evidence="20">The sequence shown here is derived from an EMBL/GenBank/DDBJ whole genome shotgun (WGS) entry which is preliminary data.</text>
</comment>
<dbReference type="Proteomes" id="UP001169764">
    <property type="component" value="Unassembled WGS sequence"/>
</dbReference>
<comment type="catalytic activity">
    <reaction evidence="13">
        <text>a ubiquinone + NADH + 5 H(+)(in) = a ubiquinol + NAD(+) + 4 H(+)(out)</text>
        <dbReference type="Rhea" id="RHEA:29091"/>
        <dbReference type="Rhea" id="RHEA-COMP:9565"/>
        <dbReference type="Rhea" id="RHEA-COMP:9566"/>
        <dbReference type="ChEBI" id="CHEBI:15378"/>
        <dbReference type="ChEBI" id="CHEBI:16389"/>
        <dbReference type="ChEBI" id="CHEBI:17976"/>
        <dbReference type="ChEBI" id="CHEBI:57540"/>
        <dbReference type="ChEBI" id="CHEBI:57945"/>
        <dbReference type="EC" id="7.1.1.2"/>
    </reaction>
</comment>
<feature type="compositionally biased region" description="Basic and acidic residues" evidence="15">
    <location>
        <begin position="467"/>
        <end position="490"/>
    </location>
</feature>
<name>A0ABT8Y5J5_9SPHN</name>
<sequence>MIVLLVFLPLLAAIVAGLGNRTIGNVAAKVVTTGCLFASCALAWPIFLGFLSGSDSAHVVKVLSFITSGDLHVDWALRVDTLTAVMLVVVTSVSSLVHLYSWGYMSEDPSQPRFFAYLSLFTFAMLMLVTSDNLIQMFFGWEGVGLASYLLIGFWYEKPSAQAAAIKAFVVNRVGDFGFSLGIFGTFLVFGTVSIPAILAAAPGMAGASIGFLGGRVDLMTLLCLLLFVGAMGKSAQLGLHVWLPDAMEGPTPVSALIHAATMVTAGVFMVCRLSPMFEVSPTALTVVTYVGAATALFAATVGTVQTDIKRVIAYSTCSQLGYMFFAAGVGAYNTAMFHLFTHAFFKALLFLGAGSVIHAMHHEQDMRFYGGLWKKIPLTFFAMMAGTLAITGVGIEEVFGFAGFYSKDAIIEAAYARGTTAGGIAYFVGISAALLTSFYSWRLIYLTFFGTPRWAASEHIQHAVHDAHGHGHDDHGHAHDAHHDHHDAPDEGAGAEPHAHDPGAEHVTHGTAGYHPHESPIVMLIPLVVLSVGAILAGAVFAPAFIGEGATAFWQGSLHVNEHLMHAMHGIPELAKLMPSIVMLLGLAIATWAYLLDRSIPGRFVASFGGLYQFLLNKWYFDELYDILFVKPAFALGRFLWKRGDQQTIDRFGPNGAAALVQMTSVASRKLQSGYVYTYALVMLIGLAAAATWAMAI</sequence>
<feature type="domain" description="NADH:quinone oxidoreductase/Mrp antiporter transmembrane" evidence="17">
    <location>
        <begin position="131"/>
        <end position="426"/>
    </location>
</feature>
<evidence type="ECO:0000256" key="1">
    <source>
        <dbReference type="ARBA" id="ARBA00004127"/>
    </source>
</evidence>
<keyword evidence="11" id="KW-0830">Ubiquinone</keyword>
<evidence type="ECO:0000256" key="5">
    <source>
        <dbReference type="ARBA" id="ARBA00022660"/>
    </source>
</evidence>
<feature type="transmembrane region" description="Helical" evidence="16">
    <location>
        <begin position="177"/>
        <end position="199"/>
    </location>
</feature>
<feature type="transmembrane region" description="Helical" evidence="16">
    <location>
        <begin position="312"/>
        <end position="332"/>
    </location>
</feature>
<evidence type="ECO:0000256" key="7">
    <source>
        <dbReference type="ARBA" id="ARBA00022967"/>
    </source>
</evidence>
<keyword evidence="7" id="KW-1278">Translocase</keyword>
<feature type="transmembrane region" description="Helical" evidence="16">
    <location>
        <begin position="677"/>
        <end position="697"/>
    </location>
</feature>
<dbReference type="InterPro" id="IPR003945">
    <property type="entry name" value="NU5C-like"/>
</dbReference>
<dbReference type="InterPro" id="IPR001516">
    <property type="entry name" value="Proton_antipo_N"/>
</dbReference>
<evidence type="ECO:0000256" key="3">
    <source>
        <dbReference type="ARBA" id="ARBA00021096"/>
    </source>
</evidence>
<feature type="transmembrane region" description="Helical" evidence="16">
    <location>
        <begin position="284"/>
        <end position="305"/>
    </location>
</feature>
<evidence type="ECO:0000256" key="6">
    <source>
        <dbReference type="ARBA" id="ARBA00022692"/>
    </source>
</evidence>
<evidence type="ECO:0000256" key="16">
    <source>
        <dbReference type="SAM" id="Phobius"/>
    </source>
</evidence>
<evidence type="ECO:0000256" key="4">
    <source>
        <dbReference type="ARBA" id="ARBA00022448"/>
    </source>
</evidence>
<evidence type="ECO:0000256" key="14">
    <source>
        <dbReference type="RuleBase" id="RU000320"/>
    </source>
</evidence>
<feature type="transmembrane region" description="Helical" evidence="16">
    <location>
        <begin position="425"/>
        <end position="445"/>
    </location>
</feature>
<dbReference type="NCBIfam" id="TIGR01974">
    <property type="entry name" value="NDH_I_L"/>
    <property type="match status" value="1"/>
</dbReference>
<feature type="transmembrane region" description="Helical" evidence="16">
    <location>
        <begin position="578"/>
        <end position="597"/>
    </location>
</feature>
<evidence type="ECO:0000256" key="13">
    <source>
        <dbReference type="ARBA" id="ARBA00049551"/>
    </source>
</evidence>
<protein>
    <recommendedName>
        <fullName evidence="3">NADH-ubiquinone oxidoreductase chain 5</fullName>
        <ecNumber evidence="2">7.1.1.2</ecNumber>
    </recommendedName>
</protein>
<dbReference type="PRINTS" id="PR01434">
    <property type="entry name" value="NADHDHGNASE5"/>
</dbReference>
<keyword evidence="4" id="KW-0813">Transport</keyword>
<organism evidence="20 21">
    <name type="scientific">Sphingomonas natans</name>
    <dbReference type="NCBI Taxonomy" id="3063330"/>
    <lineage>
        <taxon>Bacteria</taxon>
        <taxon>Pseudomonadati</taxon>
        <taxon>Pseudomonadota</taxon>
        <taxon>Alphaproteobacteria</taxon>
        <taxon>Sphingomonadales</taxon>
        <taxon>Sphingomonadaceae</taxon>
        <taxon>Sphingomonas</taxon>
    </lineage>
</organism>
<accession>A0ABT8Y5J5</accession>
<evidence type="ECO:0000259" key="19">
    <source>
        <dbReference type="Pfam" id="PF06455"/>
    </source>
</evidence>
<feature type="domain" description="NADH dehydrogenase subunit 5 C-terminal" evidence="19">
    <location>
        <begin position="519"/>
        <end position="688"/>
    </location>
</feature>
<keyword evidence="8" id="KW-0249">Electron transport</keyword>
<feature type="transmembrane region" description="Helical" evidence="16">
    <location>
        <begin position="379"/>
        <end position="405"/>
    </location>
</feature>
<keyword evidence="5" id="KW-0679">Respiratory chain</keyword>
<evidence type="ECO:0000259" key="17">
    <source>
        <dbReference type="Pfam" id="PF00361"/>
    </source>
</evidence>
<feature type="transmembrane region" description="Helical" evidence="16">
    <location>
        <begin position="256"/>
        <end position="278"/>
    </location>
</feature>
<dbReference type="InterPro" id="IPR018393">
    <property type="entry name" value="NADHpl_OxRdtase_5_subgr"/>
</dbReference>
<keyword evidence="21" id="KW-1185">Reference proteome</keyword>
<proteinExistence type="predicted"/>
<dbReference type="PANTHER" id="PTHR42829">
    <property type="entry name" value="NADH-UBIQUINONE OXIDOREDUCTASE CHAIN 5"/>
    <property type="match status" value="1"/>
</dbReference>
<dbReference type="EMBL" id="JAUOTP010000001">
    <property type="protein sequence ID" value="MDO6412935.1"/>
    <property type="molecule type" value="Genomic_DNA"/>
</dbReference>
<comment type="subcellular location">
    <subcellularLocation>
        <location evidence="1">Endomembrane system</location>
        <topology evidence="1">Multi-pass membrane protein</topology>
    </subcellularLocation>
    <subcellularLocation>
        <location evidence="14">Membrane</location>
        <topology evidence="14">Multi-pass membrane protein</topology>
    </subcellularLocation>
</comment>
<feature type="transmembrane region" description="Helical" evidence="16">
    <location>
        <begin position="83"/>
        <end position="102"/>
    </location>
</feature>
<feature type="transmembrane region" description="Helical" evidence="16">
    <location>
        <begin position="114"/>
        <end position="131"/>
    </location>
</feature>
<dbReference type="EC" id="7.1.1.2" evidence="2"/>
<dbReference type="Pfam" id="PF00662">
    <property type="entry name" value="Proton_antipo_N"/>
    <property type="match status" value="1"/>
</dbReference>
<dbReference type="RefSeq" id="WP_303539264.1">
    <property type="nucleotide sequence ID" value="NZ_JAUOTP010000001.1"/>
</dbReference>
<feature type="transmembrane region" description="Helical" evidence="16">
    <location>
        <begin position="522"/>
        <end position="547"/>
    </location>
</feature>
<evidence type="ECO:0000256" key="2">
    <source>
        <dbReference type="ARBA" id="ARBA00012944"/>
    </source>
</evidence>
<evidence type="ECO:0000256" key="15">
    <source>
        <dbReference type="SAM" id="MobiDB-lite"/>
    </source>
</evidence>
<dbReference type="InterPro" id="IPR001750">
    <property type="entry name" value="ND/Mrp_TM"/>
</dbReference>
<feature type="transmembrane region" description="Helical" evidence="16">
    <location>
        <begin position="137"/>
        <end position="156"/>
    </location>
</feature>
<dbReference type="PRINTS" id="PR01435">
    <property type="entry name" value="NPOXDRDTASE5"/>
</dbReference>
<evidence type="ECO:0000256" key="12">
    <source>
        <dbReference type="ARBA" id="ARBA00023136"/>
    </source>
</evidence>
<dbReference type="Pfam" id="PF00361">
    <property type="entry name" value="Proton_antipo_M"/>
    <property type="match status" value="1"/>
</dbReference>
<dbReference type="Pfam" id="PF06455">
    <property type="entry name" value="NADH5_C"/>
    <property type="match status" value="1"/>
</dbReference>
<feature type="transmembrane region" description="Helical" evidence="16">
    <location>
        <begin position="219"/>
        <end position="244"/>
    </location>
</feature>
<feature type="domain" description="NADH-Ubiquinone oxidoreductase (complex I) chain 5 N-terminal" evidence="18">
    <location>
        <begin position="65"/>
        <end position="115"/>
    </location>
</feature>
<evidence type="ECO:0000256" key="11">
    <source>
        <dbReference type="ARBA" id="ARBA00023075"/>
    </source>
</evidence>
<evidence type="ECO:0000256" key="10">
    <source>
        <dbReference type="ARBA" id="ARBA00023027"/>
    </source>
</evidence>
<keyword evidence="12 16" id="KW-0472">Membrane</keyword>
<dbReference type="Gene3D" id="1.20.5.2700">
    <property type="match status" value="1"/>
</dbReference>
<dbReference type="NCBIfam" id="NF005141">
    <property type="entry name" value="PRK06590.1"/>
    <property type="match status" value="1"/>
</dbReference>
<evidence type="ECO:0000256" key="8">
    <source>
        <dbReference type="ARBA" id="ARBA00022982"/>
    </source>
</evidence>
<gene>
    <name evidence="20" type="primary">nuoL</name>
    <name evidence="20" type="ORF">Q4F19_00925</name>
</gene>
<feature type="transmembrane region" description="Helical" evidence="16">
    <location>
        <begin position="338"/>
        <end position="358"/>
    </location>
</feature>
<feature type="transmembrane region" description="Helical" evidence="16">
    <location>
        <begin position="27"/>
        <end position="51"/>
    </location>
</feature>
<feature type="region of interest" description="Disordered" evidence="15">
    <location>
        <begin position="467"/>
        <end position="512"/>
    </location>
</feature>
<evidence type="ECO:0000313" key="21">
    <source>
        <dbReference type="Proteomes" id="UP001169764"/>
    </source>
</evidence>
<keyword evidence="9 16" id="KW-1133">Transmembrane helix</keyword>
<dbReference type="PANTHER" id="PTHR42829:SF2">
    <property type="entry name" value="NADH-UBIQUINONE OXIDOREDUCTASE CHAIN 5"/>
    <property type="match status" value="1"/>
</dbReference>
<evidence type="ECO:0000313" key="20">
    <source>
        <dbReference type="EMBL" id="MDO6412935.1"/>
    </source>
</evidence>
<keyword evidence="10" id="KW-0520">NAD</keyword>
<evidence type="ECO:0000259" key="18">
    <source>
        <dbReference type="Pfam" id="PF00662"/>
    </source>
</evidence>
<feature type="compositionally biased region" description="Basic and acidic residues" evidence="15">
    <location>
        <begin position="498"/>
        <end position="509"/>
    </location>
</feature>
<evidence type="ECO:0000256" key="9">
    <source>
        <dbReference type="ARBA" id="ARBA00022989"/>
    </source>
</evidence>
<dbReference type="InterPro" id="IPR010934">
    <property type="entry name" value="NADH_DH_su5_C"/>
</dbReference>
<reference evidence="20" key="1">
    <citation type="submission" date="2023-07" db="EMBL/GenBank/DDBJ databases">
        <authorList>
            <person name="Kim M."/>
        </authorList>
    </citation>
    <scope>NUCLEOTIDE SEQUENCE</scope>
    <source>
        <strain evidence="20">BIUV-7</strain>
    </source>
</reference>
<keyword evidence="6 14" id="KW-0812">Transmembrane</keyword>